<evidence type="ECO:0000256" key="11">
    <source>
        <dbReference type="SAM" id="MobiDB-lite"/>
    </source>
</evidence>
<dbReference type="PANTHER" id="PTHR32518:SF3">
    <property type="entry name" value="4-ALPHA-GLUCANOTRANSFERASE"/>
    <property type="match status" value="1"/>
</dbReference>
<evidence type="ECO:0000256" key="7">
    <source>
        <dbReference type="ARBA" id="ARBA00022679"/>
    </source>
</evidence>
<dbReference type="Proteomes" id="UP000747110">
    <property type="component" value="Unassembled WGS sequence"/>
</dbReference>
<dbReference type="GO" id="GO:0005975">
    <property type="term" value="P:carbohydrate metabolic process"/>
    <property type="evidence" value="ECO:0007669"/>
    <property type="project" value="InterPro"/>
</dbReference>
<dbReference type="SUPFAM" id="SSF51445">
    <property type="entry name" value="(Trans)glycosidases"/>
    <property type="match status" value="1"/>
</dbReference>
<keyword evidence="5" id="KW-0963">Cytoplasm</keyword>
<evidence type="ECO:0000256" key="6">
    <source>
        <dbReference type="ARBA" id="ARBA00022676"/>
    </source>
</evidence>
<comment type="caution">
    <text evidence="12">The sequence shown here is derived from an EMBL/GenBank/DDBJ whole genome shotgun (WGS) entry which is preliminary data.</text>
</comment>
<dbReference type="AlphaFoldDB" id="A0A8J4FTY6"/>
<evidence type="ECO:0000256" key="8">
    <source>
        <dbReference type="ARBA" id="ARBA00023277"/>
    </source>
</evidence>
<keyword evidence="8" id="KW-0119">Carbohydrate metabolism</keyword>
<dbReference type="Pfam" id="PF02446">
    <property type="entry name" value="Glyco_hydro_77"/>
    <property type="match status" value="1"/>
</dbReference>
<sequence length="463" mass="52100">MSADGYTWWRSRLRHLAQYFTAYRIDHVLGFFRIWEVPGDCVTGLLGYFRPSRPLTRSELEQRGVWDIERLTRPHITDALLRQLFGPDRMETVGATYMLEDGKGKYRLRAAYSSEAAIASIPLRPDSPEWLVKEVEETRAGLLKLRQNVILLQDPEDPDTFHPRFNLMSTSSFAALPAPWRAALRHMHDDYYFRRQEDVWRASALAKLPALQAASDMLVCGEDLGFVPACVPPVMKELGLIGLRIQRMATEPGSEFNNPAAYTYLTVASPSCHDVTPLRAWYESDPDRAERFYYHQLGGCGPPPPLCTPDVVRAVLQQHINCGSMLAVFPIQDLMALSSLYAARKADEEIINDPTVSKHYWRFRIHTTLETLLLDNDWVNTIAEMLVLGERASQSVLQSYLAPLSLQPQPPLPPPLDDDNVAAVAALVAAGVANGLASHPHTNHLPNHRPYLSHQTNAAGIRY</sequence>
<feature type="region of interest" description="Disordered" evidence="11">
    <location>
        <begin position="441"/>
        <end position="463"/>
    </location>
</feature>
<evidence type="ECO:0000256" key="9">
    <source>
        <dbReference type="ARBA" id="ARBA00031423"/>
    </source>
</evidence>
<keyword evidence="7" id="KW-0808">Transferase</keyword>
<evidence type="ECO:0000256" key="4">
    <source>
        <dbReference type="ARBA" id="ARBA00012560"/>
    </source>
</evidence>
<feature type="compositionally biased region" description="Polar residues" evidence="11">
    <location>
        <begin position="453"/>
        <end position="463"/>
    </location>
</feature>
<reference evidence="12" key="1">
    <citation type="journal article" date="2021" name="Proc. Natl. Acad. Sci. U.S.A.">
        <title>Three genomes in the algal genus Volvox reveal the fate of a haploid sex-determining region after a transition to homothallism.</title>
        <authorList>
            <person name="Yamamoto K."/>
            <person name="Hamaji T."/>
            <person name="Kawai-Toyooka H."/>
            <person name="Matsuzaki R."/>
            <person name="Takahashi F."/>
            <person name="Nishimura Y."/>
            <person name="Kawachi M."/>
            <person name="Noguchi H."/>
            <person name="Minakuchi Y."/>
            <person name="Umen J.G."/>
            <person name="Toyoda A."/>
            <person name="Nozaki H."/>
        </authorList>
    </citation>
    <scope>NUCLEOTIDE SEQUENCE</scope>
    <source>
        <strain evidence="12">NIES-3786</strain>
    </source>
</reference>
<evidence type="ECO:0000256" key="5">
    <source>
        <dbReference type="ARBA" id="ARBA00022490"/>
    </source>
</evidence>
<evidence type="ECO:0000256" key="2">
    <source>
        <dbReference type="ARBA" id="ARBA00004496"/>
    </source>
</evidence>
<gene>
    <name evidence="12" type="ORF">Vretifemale_17909</name>
</gene>
<evidence type="ECO:0000256" key="3">
    <source>
        <dbReference type="ARBA" id="ARBA00005684"/>
    </source>
</evidence>
<name>A0A8J4FTY6_9CHLO</name>
<dbReference type="GO" id="GO:0005737">
    <property type="term" value="C:cytoplasm"/>
    <property type="evidence" value="ECO:0007669"/>
    <property type="project" value="UniProtKB-SubCell"/>
</dbReference>
<dbReference type="Gene3D" id="3.20.20.80">
    <property type="entry name" value="Glycosidases"/>
    <property type="match status" value="2"/>
</dbReference>
<dbReference type="EMBL" id="BNCP01000055">
    <property type="protein sequence ID" value="GIL90227.1"/>
    <property type="molecule type" value="Genomic_DNA"/>
</dbReference>
<dbReference type="InterPro" id="IPR003385">
    <property type="entry name" value="Glyco_hydro_77"/>
</dbReference>
<evidence type="ECO:0000256" key="1">
    <source>
        <dbReference type="ARBA" id="ARBA00000439"/>
    </source>
</evidence>
<evidence type="ECO:0000313" key="13">
    <source>
        <dbReference type="Proteomes" id="UP000747110"/>
    </source>
</evidence>
<dbReference type="OrthoDB" id="6123450at2759"/>
<keyword evidence="6" id="KW-0328">Glycosyltransferase</keyword>
<organism evidence="12 13">
    <name type="scientific">Volvox reticuliferus</name>
    <dbReference type="NCBI Taxonomy" id="1737510"/>
    <lineage>
        <taxon>Eukaryota</taxon>
        <taxon>Viridiplantae</taxon>
        <taxon>Chlorophyta</taxon>
        <taxon>core chlorophytes</taxon>
        <taxon>Chlorophyceae</taxon>
        <taxon>CS clade</taxon>
        <taxon>Chlamydomonadales</taxon>
        <taxon>Volvocaceae</taxon>
        <taxon>Volvox</taxon>
    </lineage>
</organism>
<comment type="similarity">
    <text evidence="3">Belongs to the disproportionating enzyme family.</text>
</comment>
<comment type="catalytic activity">
    <reaction evidence="1">
        <text>Transfers a segment of a (1-&gt;4)-alpha-D-glucan to a new position in an acceptor, which may be glucose or a (1-&gt;4)-alpha-D-glucan.</text>
        <dbReference type="EC" id="2.4.1.25"/>
    </reaction>
</comment>
<accession>A0A8J4FTY6</accession>
<dbReference type="EC" id="2.4.1.25" evidence="4"/>
<dbReference type="PANTHER" id="PTHR32518">
    <property type="match status" value="1"/>
</dbReference>
<keyword evidence="13" id="KW-1185">Reference proteome</keyword>
<proteinExistence type="inferred from homology"/>
<protein>
    <recommendedName>
        <fullName evidence="4">4-alpha-glucanotransferase</fullName>
        <ecNumber evidence="4">2.4.1.25</ecNumber>
    </recommendedName>
    <alternativeName>
        <fullName evidence="9">Amylomaltase</fullName>
    </alternativeName>
    <alternativeName>
        <fullName evidence="10">Disproportionating enzyme</fullName>
    </alternativeName>
</protein>
<comment type="subcellular location">
    <subcellularLocation>
        <location evidence="2">Cytoplasm</location>
    </subcellularLocation>
</comment>
<dbReference type="GO" id="GO:0004134">
    <property type="term" value="F:4-alpha-glucanotransferase activity"/>
    <property type="evidence" value="ECO:0007669"/>
    <property type="project" value="UniProtKB-EC"/>
</dbReference>
<evidence type="ECO:0000313" key="12">
    <source>
        <dbReference type="EMBL" id="GIL90227.1"/>
    </source>
</evidence>
<evidence type="ECO:0000256" key="10">
    <source>
        <dbReference type="ARBA" id="ARBA00031501"/>
    </source>
</evidence>
<dbReference type="InterPro" id="IPR017853">
    <property type="entry name" value="GH"/>
</dbReference>